<dbReference type="InterPro" id="IPR036259">
    <property type="entry name" value="MFS_trans_sf"/>
</dbReference>
<evidence type="ECO:0000256" key="4">
    <source>
        <dbReference type="ARBA" id="ARBA00022989"/>
    </source>
</evidence>
<dbReference type="SUPFAM" id="SSF103473">
    <property type="entry name" value="MFS general substrate transporter"/>
    <property type="match status" value="1"/>
</dbReference>
<dbReference type="PANTHER" id="PTHR43124:SF3">
    <property type="entry name" value="CHLORAMPHENICOL EFFLUX PUMP RV0191"/>
    <property type="match status" value="1"/>
</dbReference>
<protein>
    <submittedName>
        <fullName evidence="8">MFS transporter</fullName>
    </submittedName>
</protein>
<dbReference type="InterPro" id="IPR050189">
    <property type="entry name" value="MFS_Efflux_Transporters"/>
</dbReference>
<keyword evidence="4 6" id="KW-1133">Transmembrane helix</keyword>
<feature type="transmembrane region" description="Helical" evidence="6">
    <location>
        <begin position="121"/>
        <end position="138"/>
    </location>
</feature>
<dbReference type="Proteomes" id="UP000662986">
    <property type="component" value="Chromosome"/>
</dbReference>
<feature type="transmembrane region" description="Helical" evidence="6">
    <location>
        <begin position="321"/>
        <end position="339"/>
    </location>
</feature>
<keyword evidence="5 6" id="KW-0472">Membrane</keyword>
<evidence type="ECO:0000256" key="3">
    <source>
        <dbReference type="ARBA" id="ARBA00022692"/>
    </source>
</evidence>
<comment type="subcellular location">
    <subcellularLocation>
        <location evidence="1">Cell membrane</location>
        <topology evidence="1">Multi-pass membrane protein</topology>
    </subcellularLocation>
</comment>
<evidence type="ECO:0000259" key="7">
    <source>
        <dbReference type="PROSITE" id="PS50850"/>
    </source>
</evidence>
<reference evidence="8 9" key="1">
    <citation type="journal article" date="2021" name="Microbiol. Resour. Announc.">
        <title>Complete Genome Sequences of Two Rhodococcus sp. Strains with Large and Linear Chromosomes, Isolated from Apple Rhizosphere.</title>
        <authorList>
            <person name="Benning S."/>
            <person name="Brugnone N."/>
            <person name="Siani R."/>
            <person name="Kublik S."/>
            <person name="Schloter M."/>
            <person name="Rad V."/>
        </authorList>
    </citation>
    <scope>NUCLEOTIDE SEQUENCE [LARGE SCALE GENOMIC DNA]</scope>
    <source>
        <strain evidence="8 9">R79</strain>
    </source>
</reference>
<dbReference type="PROSITE" id="PS50850">
    <property type="entry name" value="MFS"/>
    <property type="match status" value="1"/>
</dbReference>
<proteinExistence type="predicted"/>
<dbReference type="InterPro" id="IPR020846">
    <property type="entry name" value="MFS_dom"/>
</dbReference>
<dbReference type="RefSeq" id="WP_206009227.1">
    <property type="nucleotide sequence ID" value="NZ_CP070619.1"/>
</dbReference>
<evidence type="ECO:0000256" key="2">
    <source>
        <dbReference type="ARBA" id="ARBA00022475"/>
    </source>
</evidence>
<accession>A0A974W7W3</accession>
<organism evidence="8 9">
    <name type="scientific">Rhodococcus pseudokoreensis</name>
    <dbReference type="NCBI Taxonomy" id="2811421"/>
    <lineage>
        <taxon>Bacteria</taxon>
        <taxon>Bacillati</taxon>
        <taxon>Actinomycetota</taxon>
        <taxon>Actinomycetes</taxon>
        <taxon>Mycobacteriales</taxon>
        <taxon>Nocardiaceae</taxon>
        <taxon>Rhodococcus</taxon>
    </lineage>
</organism>
<feature type="transmembrane region" description="Helical" evidence="6">
    <location>
        <begin position="298"/>
        <end position="315"/>
    </location>
</feature>
<name>A0A974W7W3_9NOCA</name>
<evidence type="ECO:0000313" key="8">
    <source>
        <dbReference type="EMBL" id="QSE92775.1"/>
    </source>
</evidence>
<feature type="transmembrane region" description="Helical" evidence="6">
    <location>
        <begin position="385"/>
        <end position="406"/>
    </location>
</feature>
<sequence>MTTESAPEKVEIASKKEGSLRTPWGRHALVSMLFFVLGAEMFVLSPLIPMMASEFGVTTPVAAMSVAAFALTYATTSPLVGAFSDGLTRKAAILGGAVVFVCGEVLCTAAPQFALLITGRVLAGAGGAMMGPAVWSYVTETAAPAERGRAVSRVAAFFAAGQILGVPAGAIVADTASWRWVFAAVAFAASVVILLISLKLNNEARIPPRDRRKWRVIVGSLGLWRNSNFALVVSANFFAQAARYATYTFAGALFLYRFGLSTTQLGLVGAAVGAGSMIGALLGGYLVDRFHRSGRSQFGLNVGYGMMMALGLFAATSSEVVWVSVLGWVATFAAGSSYVSTSQEYLTATMGDLRAPAVSWNNSALYAGTASGTFLLGMTELGSTSFTVLAVSFGVVAGLLSGLTMLGHRAAPPRTGTALNSRIKSH</sequence>
<feature type="transmembrane region" description="Helical" evidence="6">
    <location>
        <begin position="360"/>
        <end position="379"/>
    </location>
</feature>
<feature type="transmembrane region" description="Helical" evidence="6">
    <location>
        <begin position="150"/>
        <end position="172"/>
    </location>
</feature>
<feature type="transmembrane region" description="Helical" evidence="6">
    <location>
        <begin position="178"/>
        <end position="201"/>
    </location>
</feature>
<evidence type="ECO:0000256" key="1">
    <source>
        <dbReference type="ARBA" id="ARBA00004651"/>
    </source>
</evidence>
<evidence type="ECO:0000256" key="6">
    <source>
        <dbReference type="SAM" id="Phobius"/>
    </source>
</evidence>
<dbReference type="EMBL" id="CP070619">
    <property type="protein sequence ID" value="QSE92775.1"/>
    <property type="molecule type" value="Genomic_DNA"/>
</dbReference>
<reference evidence="8 9" key="2">
    <citation type="journal article" date="2022" name="Arch. Microbiol.">
        <title>Rhodococcus pseudokoreensis sp. nov. isolated from the rhizosphere of young M26 apple rootstocks.</title>
        <authorList>
            <person name="Kampfer P."/>
            <person name="Glaeser S.P."/>
            <person name="Blom J."/>
            <person name="Wolf J."/>
            <person name="Benning S."/>
            <person name="Schloter M."/>
            <person name="Neumann-Schaal M."/>
        </authorList>
    </citation>
    <scope>NUCLEOTIDE SEQUENCE [LARGE SCALE GENOMIC DNA]</scope>
    <source>
        <strain evidence="8 9">R79</strain>
    </source>
</reference>
<feature type="transmembrane region" description="Helical" evidence="6">
    <location>
        <begin position="60"/>
        <end position="80"/>
    </location>
</feature>
<keyword evidence="9" id="KW-1185">Reference proteome</keyword>
<feature type="transmembrane region" description="Helical" evidence="6">
    <location>
        <begin position="92"/>
        <end position="115"/>
    </location>
</feature>
<evidence type="ECO:0000313" key="9">
    <source>
        <dbReference type="Proteomes" id="UP000662986"/>
    </source>
</evidence>
<feature type="transmembrane region" description="Helical" evidence="6">
    <location>
        <begin position="28"/>
        <end position="48"/>
    </location>
</feature>
<keyword evidence="3 6" id="KW-0812">Transmembrane</keyword>
<dbReference type="InterPro" id="IPR011701">
    <property type="entry name" value="MFS"/>
</dbReference>
<evidence type="ECO:0000256" key="5">
    <source>
        <dbReference type="ARBA" id="ARBA00023136"/>
    </source>
</evidence>
<dbReference type="PANTHER" id="PTHR43124">
    <property type="entry name" value="PURINE EFFLUX PUMP PBUE"/>
    <property type="match status" value="1"/>
</dbReference>
<feature type="transmembrane region" description="Helical" evidence="6">
    <location>
        <begin position="222"/>
        <end position="245"/>
    </location>
</feature>
<feature type="domain" description="Major facilitator superfamily (MFS) profile" evidence="7">
    <location>
        <begin position="26"/>
        <end position="410"/>
    </location>
</feature>
<dbReference type="CDD" id="cd17324">
    <property type="entry name" value="MFS_NepI_like"/>
    <property type="match status" value="1"/>
</dbReference>
<feature type="transmembrane region" description="Helical" evidence="6">
    <location>
        <begin position="265"/>
        <end position="286"/>
    </location>
</feature>
<dbReference type="Gene3D" id="1.20.1250.20">
    <property type="entry name" value="MFS general substrate transporter like domains"/>
    <property type="match status" value="2"/>
</dbReference>
<keyword evidence="2" id="KW-1003">Cell membrane</keyword>
<gene>
    <name evidence="8" type="ORF">JWS13_31340</name>
</gene>
<dbReference type="Pfam" id="PF07690">
    <property type="entry name" value="MFS_1"/>
    <property type="match status" value="1"/>
</dbReference>